<dbReference type="PANTHER" id="PTHR34386:SF1">
    <property type="entry name" value="GLUTAREDOXIN-LIKE PROTEIN NRDH"/>
    <property type="match status" value="1"/>
</dbReference>
<dbReference type="Pfam" id="PF00462">
    <property type="entry name" value="Glutaredoxin"/>
    <property type="match status" value="1"/>
</dbReference>
<feature type="domain" description="Glutaredoxin" evidence="1">
    <location>
        <begin position="2"/>
        <end position="61"/>
    </location>
</feature>
<dbReference type="CDD" id="cd02976">
    <property type="entry name" value="NrdH"/>
    <property type="match status" value="1"/>
</dbReference>
<dbReference type="PROSITE" id="PS00195">
    <property type="entry name" value="GLUTAREDOXIN_1"/>
    <property type="match status" value="1"/>
</dbReference>
<dbReference type="EMBL" id="LGVR01000064">
    <property type="protein sequence ID" value="KOA84671.1"/>
    <property type="molecule type" value="Genomic_DNA"/>
</dbReference>
<dbReference type="NCBIfam" id="TIGR02196">
    <property type="entry name" value="GlrX_YruB"/>
    <property type="match status" value="1"/>
</dbReference>
<protein>
    <submittedName>
        <fullName evidence="2">Glutaredoxin</fullName>
    </submittedName>
</protein>
<reference evidence="2 3" key="1">
    <citation type="submission" date="2015-07" db="EMBL/GenBank/DDBJ databases">
        <title>Draft genome sequences of 17 French Clostridium botulinum group III.</title>
        <authorList>
            <person name="Woudstra C."/>
            <person name="Le Marechal C."/>
            <person name="Souillard R."/>
            <person name="Bayon-Auboyer M.-H."/>
            <person name="Dessouter D."/>
            <person name="Fach P."/>
        </authorList>
    </citation>
    <scope>NUCLEOTIDE SEQUENCE [LARGE SCALE GENOMIC DNA]</scope>
    <source>
        <strain evidence="2 3">12LNRI-CD</strain>
    </source>
</reference>
<dbReference type="RefSeq" id="WP_013725892.1">
    <property type="nucleotide sequence ID" value="NZ_LGVO01000026.1"/>
</dbReference>
<dbReference type="InterPro" id="IPR011767">
    <property type="entry name" value="GLR_AS"/>
</dbReference>
<dbReference type="PANTHER" id="PTHR34386">
    <property type="entry name" value="GLUTAREDOXIN"/>
    <property type="match status" value="1"/>
</dbReference>
<gene>
    <name evidence="2" type="ORF">ADU74_10960</name>
</gene>
<comment type="caution">
    <text evidence="2">The sequence shown here is derived from an EMBL/GenBank/DDBJ whole genome shotgun (WGS) entry which is preliminary data.</text>
</comment>
<proteinExistence type="predicted"/>
<dbReference type="SUPFAM" id="SSF52833">
    <property type="entry name" value="Thioredoxin-like"/>
    <property type="match status" value="1"/>
</dbReference>
<evidence type="ECO:0000259" key="1">
    <source>
        <dbReference type="Pfam" id="PF00462"/>
    </source>
</evidence>
<dbReference type="GO" id="GO:0045454">
    <property type="term" value="P:cell redox homeostasis"/>
    <property type="evidence" value="ECO:0007669"/>
    <property type="project" value="TreeGrafter"/>
</dbReference>
<sequence>MVKVYSIPDCPWCEKVKKYLDSKEVDYEDINVKEDLKGREELIDLTNQTSVPIIDIDGNIIIGFEREKLDQFLNL</sequence>
<dbReference type="InterPro" id="IPR002109">
    <property type="entry name" value="Glutaredoxin"/>
</dbReference>
<dbReference type="InterPro" id="IPR036249">
    <property type="entry name" value="Thioredoxin-like_sf"/>
</dbReference>
<dbReference type="InterPro" id="IPR051548">
    <property type="entry name" value="Grx-like_ET"/>
</dbReference>
<name>A0A9Q1ZCF9_CLOBO</name>
<dbReference type="PROSITE" id="PS51354">
    <property type="entry name" value="GLUTAREDOXIN_2"/>
    <property type="match status" value="1"/>
</dbReference>
<organism evidence="2 3">
    <name type="scientific">Clostridium botulinum</name>
    <dbReference type="NCBI Taxonomy" id="1491"/>
    <lineage>
        <taxon>Bacteria</taxon>
        <taxon>Bacillati</taxon>
        <taxon>Bacillota</taxon>
        <taxon>Clostridia</taxon>
        <taxon>Eubacteriales</taxon>
        <taxon>Clostridiaceae</taxon>
        <taxon>Clostridium</taxon>
    </lineage>
</organism>
<dbReference type="Gene3D" id="3.40.30.10">
    <property type="entry name" value="Glutaredoxin"/>
    <property type="match status" value="1"/>
</dbReference>
<dbReference type="InterPro" id="IPR011911">
    <property type="entry name" value="GlrX_YruB"/>
</dbReference>
<dbReference type="Proteomes" id="UP000037540">
    <property type="component" value="Unassembled WGS sequence"/>
</dbReference>
<evidence type="ECO:0000313" key="3">
    <source>
        <dbReference type="Proteomes" id="UP000037540"/>
    </source>
</evidence>
<dbReference type="OrthoDB" id="9795531at2"/>
<dbReference type="GO" id="GO:0009055">
    <property type="term" value="F:electron transfer activity"/>
    <property type="evidence" value="ECO:0007669"/>
    <property type="project" value="TreeGrafter"/>
</dbReference>
<dbReference type="AlphaFoldDB" id="A0A9Q1ZCF9"/>
<accession>A0A9Q1ZCF9</accession>
<evidence type="ECO:0000313" key="2">
    <source>
        <dbReference type="EMBL" id="KOA84671.1"/>
    </source>
</evidence>